<name>A0A1M5IVB8_9FLAO</name>
<dbReference type="AlphaFoldDB" id="A0A1M5IVB8"/>
<feature type="transmembrane region" description="Helical" evidence="1">
    <location>
        <begin position="82"/>
        <end position="106"/>
    </location>
</feature>
<evidence type="ECO:0000313" key="2">
    <source>
        <dbReference type="EMBL" id="SHG32211.1"/>
    </source>
</evidence>
<keyword evidence="1" id="KW-0472">Membrane</keyword>
<dbReference type="RefSeq" id="WP_073176780.1">
    <property type="nucleotide sequence ID" value="NZ_FQWL01000001.1"/>
</dbReference>
<keyword evidence="1" id="KW-0812">Transmembrane</keyword>
<evidence type="ECO:0000313" key="3">
    <source>
        <dbReference type="Proteomes" id="UP000184532"/>
    </source>
</evidence>
<feature type="transmembrane region" description="Helical" evidence="1">
    <location>
        <begin position="118"/>
        <end position="138"/>
    </location>
</feature>
<proteinExistence type="predicted"/>
<feature type="transmembrane region" description="Helical" evidence="1">
    <location>
        <begin position="45"/>
        <end position="62"/>
    </location>
</feature>
<feature type="transmembrane region" description="Helical" evidence="1">
    <location>
        <begin position="12"/>
        <end position="33"/>
    </location>
</feature>
<keyword evidence="3" id="KW-1185">Reference proteome</keyword>
<dbReference type="OrthoDB" id="1436004at2"/>
<reference evidence="3" key="1">
    <citation type="submission" date="2016-11" db="EMBL/GenBank/DDBJ databases">
        <authorList>
            <person name="Varghese N."/>
            <person name="Submissions S."/>
        </authorList>
    </citation>
    <scope>NUCLEOTIDE SEQUENCE [LARGE SCALE GENOMIC DNA]</scope>
    <source>
        <strain evidence="3">DSM 22638</strain>
    </source>
</reference>
<evidence type="ECO:0000256" key="1">
    <source>
        <dbReference type="SAM" id="Phobius"/>
    </source>
</evidence>
<sequence length="160" mass="19137">MKILLDKLTWRRNGILVFTILVLLGISNFYGLYTNKFYFLKADNYIFPLLSLVHFLYLYVLWFKITEDELPDPKMRNLEYALYAVMIVYIFKIYDTVTILGSYSQYESHVIPATFKPVAYLSLILYGLLPILTLISFWHRKQLVGKYNFEEYNDNLNIWQ</sequence>
<organism evidence="2 3">
    <name type="scientific">Flagellimonas flava</name>
    <dbReference type="NCBI Taxonomy" id="570519"/>
    <lineage>
        <taxon>Bacteria</taxon>
        <taxon>Pseudomonadati</taxon>
        <taxon>Bacteroidota</taxon>
        <taxon>Flavobacteriia</taxon>
        <taxon>Flavobacteriales</taxon>
        <taxon>Flavobacteriaceae</taxon>
        <taxon>Flagellimonas</taxon>
    </lineage>
</organism>
<accession>A0A1M5IVB8</accession>
<gene>
    <name evidence="2" type="ORF">SAMN04488116_0948</name>
</gene>
<protein>
    <submittedName>
        <fullName evidence="2">Uncharacterized protein</fullName>
    </submittedName>
</protein>
<dbReference type="Proteomes" id="UP000184532">
    <property type="component" value="Unassembled WGS sequence"/>
</dbReference>
<dbReference type="EMBL" id="FQWL01000001">
    <property type="protein sequence ID" value="SHG32211.1"/>
    <property type="molecule type" value="Genomic_DNA"/>
</dbReference>
<keyword evidence="1" id="KW-1133">Transmembrane helix</keyword>